<evidence type="ECO:0000256" key="1">
    <source>
        <dbReference type="SAM" id="MobiDB-lite"/>
    </source>
</evidence>
<feature type="non-terminal residue" evidence="2">
    <location>
        <position position="131"/>
    </location>
</feature>
<protein>
    <submittedName>
        <fullName evidence="2">Uncharacterized protein</fullName>
    </submittedName>
</protein>
<name>A0AAD6BQ14_9TELE</name>
<dbReference type="AlphaFoldDB" id="A0AAD6BQ14"/>
<accession>A0AAD6BQ14</accession>
<feature type="compositionally biased region" description="Basic and acidic residues" evidence="1">
    <location>
        <begin position="74"/>
        <end position="98"/>
    </location>
</feature>
<feature type="region of interest" description="Disordered" evidence="1">
    <location>
        <begin position="43"/>
        <end position="131"/>
    </location>
</feature>
<proteinExistence type="predicted"/>
<organism evidence="2 3">
    <name type="scientific">Pogonophryne albipinna</name>
    <dbReference type="NCBI Taxonomy" id="1090488"/>
    <lineage>
        <taxon>Eukaryota</taxon>
        <taxon>Metazoa</taxon>
        <taxon>Chordata</taxon>
        <taxon>Craniata</taxon>
        <taxon>Vertebrata</taxon>
        <taxon>Euteleostomi</taxon>
        <taxon>Actinopterygii</taxon>
        <taxon>Neopterygii</taxon>
        <taxon>Teleostei</taxon>
        <taxon>Neoteleostei</taxon>
        <taxon>Acanthomorphata</taxon>
        <taxon>Eupercaria</taxon>
        <taxon>Perciformes</taxon>
        <taxon>Notothenioidei</taxon>
        <taxon>Pogonophryne</taxon>
    </lineage>
</organism>
<evidence type="ECO:0000313" key="2">
    <source>
        <dbReference type="EMBL" id="KAJ4948698.1"/>
    </source>
</evidence>
<keyword evidence="3" id="KW-1185">Reference proteome</keyword>
<sequence>SDHHGVGSTFISSCGLTVQNRTLHTAADPTEPDRTEVFGLVGPVWKSSGSSTEAKTHRSENMSAIPVAANENLAQRRESDVKENITHPRLHVEKDVRGNRGAGGQKNAATEKHGETTARWPEQKEKCSEAA</sequence>
<dbReference type="Proteomes" id="UP001219934">
    <property type="component" value="Unassembled WGS sequence"/>
</dbReference>
<feature type="compositionally biased region" description="Basic and acidic residues" evidence="1">
    <location>
        <begin position="109"/>
        <end position="131"/>
    </location>
</feature>
<feature type="non-terminal residue" evidence="2">
    <location>
        <position position="1"/>
    </location>
</feature>
<evidence type="ECO:0000313" key="3">
    <source>
        <dbReference type="Proteomes" id="UP001219934"/>
    </source>
</evidence>
<dbReference type="EMBL" id="JAPTMU010000001">
    <property type="protein sequence ID" value="KAJ4948698.1"/>
    <property type="molecule type" value="Genomic_DNA"/>
</dbReference>
<reference evidence="2" key="1">
    <citation type="submission" date="2022-11" db="EMBL/GenBank/DDBJ databases">
        <title>Chromosome-level genome of Pogonophryne albipinna.</title>
        <authorList>
            <person name="Jo E."/>
        </authorList>
    </citation>
    <scope>NUCLEOTIDE SEQUENCE</scope>
    <source>
        <strain evidence="2">SGF0006</strain>
        <tissue evidence="2">Muscle</tissue>
    </source>
</reference>
<gene>
    <name evidence="2" type="ORF">JOQ06_020228</name>
</gene>
<comment type="caution">
    <text evidence="2">The sequence shown here is derived from an EMBL/GenBank/DDBJ whole genome shotgun (WGS) entry which is preliminary data.</text>
</comment>